<feature type="domain" description="LCCL" evidence="1">
    <location>
        <begin position="394"/>
        <end position="456"/>
    </location>
</feature>
<dbReference type="RefSeq" id="WP_074951242.1">
    <property type="nucleotide sequence ID" value="NZ_BJXR01000013.1"/>
</dbReference>
<dbReference type="EMBL" id="FOIB01000002">
    <property type="protein sequence ID" value="SET62303.1"/>
    <property type="molecule type" value="Genomic_DNA"/>
</dbReference>
<sequence>MFKQAAVLAATGVALLAGCGGVEPQMEQEEIIANLIEAGYPARDIQVVDEAVFVGGDALVTLQASREMIQAPEGSQEQFRTNNLVGPQVTRICINSTTDFNNIPNLNQGLNLAIENYNALGLRFTFVRDSTVGCSATIIAQMSTLRPENWAGFPDLGVPFGSINMVYAMANESLDVNEHIITHELGHTLGLRHSDYYDRSISCQPPYTGVEGDMGVGVIPIPGTPQTAVWDGSVMNACPHANSSGEFTATDATALFALYGKPCSDVNVAAYRGQTGTQLRCACASGTSGSVWGTNNYTDDSNICRAAVHAGVMTTLGGVVTVEVQPEQSTFIGTTRNGVTSSSYGYWGGSYRFIGAQIPQPQTQPLCSTFNMMSYRGQTGRAIRCGCPTVSLGASFWGTDLYTDDSDVCVAAVHAGAIPASGGDVTVTIQPGQSSYTSTSRYGVTSSGYGAWPGSISLSP</sequence>
<dbReference type="Pfam" id="PF03815">
    <property type="entry name" value="LCCL"/>
    <property type="match status" value="2"/>
</dbReference>
<evidence type="ECO:0000313" key="3">
    <source>
        <dbReference type="EMBL" id="SET62303.1"/>
    </source>
</evidence>
<dbReference type="PANTHER" id="PTHR31331:SF1">
    <property type="entry name" value="CYSTEINE RICH SECRETORY PROTEIN LCCL DOMAIN CONTAINING 2"/>
    <property type="match status" value="1"/>
</dbReference>
<evidence type="ECO:0000259" key="1">
    <source>
        <dbReference type="PROSITE" id="PS50820"/>
    </source>
</evidence>
<reference evidence="3 4" key="1">
    <citation type="submission" date="2016-10" db="EMBL/GenBank/DDBJ databases">
        <authorList>
            <person name="Varghese N."/>
            <person name="Submissions S."/>
        </authorList>
    </citation>
    <scope>NUCLEOTIDE SEQUENCE [LARGE SCALE GENOMIC DNA]</scope>
    <source>
        <strain evidence="3 4">DSM 16525</strain>
    </source>
</reference>
<dbReference type="SUPFAM" id="SSF55486">
    <property type="entry name" value="Metalloproteases ('zincins'), catalytic domain"/>
    <property type="match status" value="1"/>
</dbReference>
<accession>A0A511SVN6</accession>
<dbReference type="InterPro" id="IPR036609">
    <property type="entry name" value="LCCL_sf"/>
</dbReference>
<dbReference type="Gene3D" id="2.170.130.20">
    <property type="entry name" value="LCCL-like domain"/>
    <property type="match status" value="2"/>
</dbReference>
<dbReference type="AlphaFoldDB" id="A0A511SVN6"/>
<dbReference type="GO" id="GO:0008237">
    <property type="term" value="F:metallopeptidase activity"/>
    <property type="evidence" value="ECO:0007669"/>
    <property type="project" value="InterPro"/>
</dbReference>
<dbReference type="PANTHER" id="PTHR31331">
    <property type="entry name" value="LCCL DOMAIN PROTEIN (AFU_ORTHOLOGUE AFUA_5G08630)"/>
    <property type="match status" value="1"/>
</dbReference>
<feature type="domain" description="LCCL" evidence="1">
    <location>
        <begin position="290"/>
        <end position="351"/>
    </location>
</feature>
<dbReference type="InterPro" id="IPR004043">
    <property type="entry name" value="LCCL"/>
</dbReference>
<dbReference type="Pfam" id="PF12388">
    <property type="entry name" value="Peptidase_M57"/>
    <property type="match status" value="1"/>
</dbReference>
<dbReference type="SUPFAM" id="SSF69848">
    <property type="entry name" value="LCCL domain"/>
    <property type="match status" value="2"/>
</dbReference>
<dbReference type="OrthoDB" id="259096at2"/>
<dbReference type="PROSITE" id="PS50820">
    <property type="entry name" value="LCCL"/>
    <property type="match status" value="2"/>
</dbReference>
<dbReference type="STRING" id="1334629.MFUL124B02_35815"/>
<dbReference type="Proteomes" id="UP000183760">
    <property type="component" value="Unassembled WGS sequence"/>
</dbReference>
<dbReference type="InterPro" id="IPR024079">
    <property type="entry name" value="MetalloPept_cat_dom_sf"/>
</dbReference>
<name>A0A511SVN6_MYXFU</name>
<comment type="caution">
    <text evidence="2">The sequence shown here is derived from an EMBL/GenBank/DDBJ whole genome shotgun (WGS) entry which is preliminary data.</text>
</comment>
<dbReference type="InterPro" id="IPR024653">
    <property type="entry name" value="Peptidase_M10/M27/M57"/>
</dbReference>
<organism evidence="2 5">
    <name type="scientific">Myxococcus fulvus</name>
    <dbReference type="NCBI Taxonomy" id="33"/>
    <lineage>
        <taxon>Bacteria</taxon>
        <taxon>Pseudomonadati</taxon>
        <taxon>Myxococcota</taxon>
        <taxon>Myxococcia</taxon>
        <taxon>Myxococcales</taxon>
        <taxon>Cystobacterineae</taxon>
        <taxon>Myxococcaceae</taxon>
        <taxon>Myxococcus</taxon>
    </lineage>
</organism>
<gene>
    <name evidence="2" type="ORF">MFU01_10010</name>
    <name evidence="3" type="ORF">SAMN05443572_102919</name>
</gene>
<dbReference type="Proteomes" id="UP000321514">
    <property type="component" value="Unassembled WGS sequence"/>
</dbReference>
<dbReference type="EMBL" id="BJXR01000013">
    <property type="protein sequence ID" value="GEN05964.1"/>
    <property type="molecule type" value="Genomic_DNA"/>
</dbReference>
<reference evidence="2 5" key="2">
    <citation type="submission" date="2019-07" db="EMBL/GenBank/DDBJ databases">
        <title>Whole genome shotgun sequence of Myxococcus fulvus NBRC 100333.</title>
        <authorList>
            <person name="Hosoyama A."/>
            <person name="Uohara A."/>
            <person name="Ohji S."/>
            <person name="Ichikawa N."/>
        </authorList>
    </citation>
    <scope>NUCLEOTIDE SEQUENCE [LARGE SCALE GENOMIC DNA]</scope>
    <source>
        <strain evidence="2 5">NBRC 100333</strain>
    </source>
</reference>
<evidence type="ECO:0000313" key="4">
    <source>
        <dbReference type="Proteomes" id="UP000183760"/>
    </source>
</evidence>
<proteinExistence type="predicted"/>
<dbReference type="InterPro" id="IPR051957">
    <property type="entry name" value="CRISP-LCCL_domain"/>
</dbReference>
<evidence type="ECO:0000313" key="2">
    <source>
        <dbReference type="EMBL" id="GEN05964.1"/>
    </source>
</evidence>
<dbReference type="Gene3D" id="3.40.390.10">
    <property type="entry name" value="Collagenase (Catalytic Domain)"/>
    <property type="match status" value="1"/>
</dbReference>
<keyword evidence="4" id="KW-1185">Reference proteome</keyword>
<dbReference type="SMART" id="SM00603">
    <property type="entry name" value="LCCL"/>
    <property type="match status" value="2"/>
</dbReference>
<dbReference type="PROSITE" id="PS51257">
    <property type="entry name" value="PROKAR_LIPOPROTEIN"/>
    <property type="match status" value="1"/>
</dbReference>
<protein>
    <submittedName>
        <fullName evidence="3">LCCL domain-containing protein</fullName>
    </submittedName>
</protein>
<evidence type="ECO:0000313" key="5">
    <source>
        <dbReference type="Proteomes" id="UP000321514"/>
    </source>
</evidence>